<protein>
    <recommendedName>
        <fullName evidence="2">L-glutamate gamma-semialdehyde dehydrogenase</fullName>
        <ecNumber evidence="2">1.2.1.88</ecNumber>
    </recommendedName>
</protein>
<dbReference type="Gene3D" id="3.40.309.10">
    <property type="entry name" value="Aldehyde Dehydrogenase, Chain A, domain 2"/>
    <property type="match status" value="1"/>
</dbReference>
<evidence type="ECO:0000256" key="4">
    <source>
        <dbReference type="ARBA" id="ARBA00023027"/>
    </source>
</evidence>
<feature type="active site" evidence="6">
    <location>
        <position position="287"/>
    </location>
</feature>
<keyword evidence="10" id="KW-1185">Reference proteome</keyword>
<reference evidence="10" key="1">
    <citation type="submission" date="2014-02" db="EMBL/GenBank/DDBJ databases">
        <authorList>
            <person name="Gan H."/>
        </authorList>
    </citation>
    <scope>NUCLEOTIDE SEQUENCE [LARGE SCALE GENOMIC DNA]</scope>
    <source>
        <strain evidence="10">S1</strain>
    </source>
</reference>
<dbReference type="EC" id="1.2.1.88" evidence="2"/>
<dbReference type="InterPro" id="IPR016162">
    <property type="entry name" value="Ald_DH_N"/>
</dbReference>
<dbReference type="Proteomes" id="UP000028878">
    <property type="component" value="Unassembled WGS sequence"/>
</dbReference>
<feature type="domain" description="Aldehyde dehydrogenase" evidence="8">
    <location>
        <begin position="52"/>
        <end position="512"/>
    </location>
</feature>
<evidence type="ECO:0000256" key="6">
    <source>
        <dbReference type="PROSITE-ProRule" id="PRU10007"/>
    </source>
</evidence>
<dbReference type="Gene3D" id="3.40.605.10">
    <property type="entry name" value="Aldehyde Dehydrogenase, Chain A, domain 1"/>
    <property type="match status" value="1"/>
</dbReference>
<dbReference type="PANTHER" id="PTHR42862">
    <property type="entry name" value="DELTA-1-PYRROLINE-5-CARBOXYLATE DEHYDROGENASE 1, ISOFORM A-RELATED"/>
    <property type="match status" value="1"/>
</dbReference>
<accession>A0A1L1PW20</accession>
<dbReference type="PROSITE" id="PS00070">
    <property type="entry name" value="ALDEHYDE_DEHYDR_CYS"/>
    <property type="match status" value="1"/>
</dbReference>
<dbReference type="SUPFAM" id="SSF53720">
    <property type="entry name" value="ALDH-like"/>
    <property type="match status" value="1"/>
</dbReference>
<dbReference type="InterPro" id="IPR016160">
    <property type="entry name" value="Ald_DH_CS_CYS"/>
</dbReference>
<dbReference type="GO" id="GO:0003842">
    <property type="term" value="F:L-glutamate gamma-semialdehyde dehydrogenase activity"/>
    <property type="evidence" value="ECO:0007669"/>
    <property type="project" value="UniProtKB-EC"/>
</dbReference>
<comment type="similarity">
    <text evidence="7">Belongs to the aldehyde dehydrogenase family.</text>
</comment>
<evidence type="ECO:0000259" key="8">
    <source>
        <dbReference type="Pfam" id="PF00171"/>
    </source>
</evidence>
<evidence type="ECO:0000256" key="5">
    <source>
        <dbReference type="ARBA" id="ARBA00048142"/>
    </source>
</evidence>
<evidence type="ECO:0000256" key="7">
    <source>
        <dbReference type="RuleBase" id="RU003345"/>
    </source>
</evidence>
<dbReference type="InterPro" id="IPR015590">
    <property type="entry name" value="Aldehyde_DH_dom"/>
</dbReference>
<comment type="pathway">
    <text evidence="1">Amino-acid degradation; L-proline degradation into L-glutamate; L-glutamate from L-proline: step 2/2.</text>
</comment>
<dbReference type="AlphaFoldDB" id="A0A1L1PW20"/>
<proteinExistence type="inferred from homology"/>
<dbReference type="InterPro" id="IPR050485">
    <property type="entry name" value="Proline_metab_enzyme"/>
</dbReference>
<evidence type="ECO:0000256" key="2">
    <source>
        <dbReference type="ARBA" id="ARBA00012884"/>
    </source>
</evidence>
<evidence type="ECO:0000256" key="1">
    <source>
        <dbReference type="ARBA" id="ARBA00004786"/>
    </source>
</evidence>
<name>A0A1L1PW20_HYDIT</name>
<organism evidence="9 10">
    <name type="scientific">Hydrogenophaga intermedia</name>
    <dbReference type="NCBI Taxonomy" id="65786"/>
    <lineage>
        <taxon>Bacteria</taxon>
        <taxon>Pseudomonadati</taxon>
        <taxon>Pseudomonadota</taxon>
        <taxon>Betaproteobacteria</taxon>
        <taxon>Burkholderiales</taxon>
        <taxon>Comamonadaceae</taxon>
        <taxon>Hydrogenophaga</taxon>
    </lineage>
</organism>
<comment type="catalytic activity">
    <reaction evidence="5">
        <text>L-glutamate 5-semialdehyde + NAD(+) + H2O = L-glutamate + NADH + 2 H(+)</text>
        <dbReference type="Rhea" id="RHEA:30235"/>
        <dbReference type="ChEBI" id="CHEBI:15377"/>
        <dbReference type="ChEBI" id="CHEBI:15378"/>
        <dbReference type="ChEBI" id="CHEBI:29985"/>
        <dbReference type="ChEBI" id="CHEBI:57540"/>
        <dbReference type="ChEBI" id="CHEBI:57945"/>
        <dbReference type="ChEBI" id="CHEBI:58066"/>
        <dbReference type="EC" id="1.2.1.88"/>
    </reaction>
</comment>
<dbReference type="EMBL" id="CCAE010000030">
    <property type="protein sequence ID" value="CDN88821.1"/>
    <property type="molecule type" value="Genomic_DNA"/>
</dbReference>
<dbReference type="RefSeq" id="WP_009519756.1">
    <property type="nucleotide sequence ID" value="NZ_CCAE010000030.1"/>
</dbReference>
<dbReference type="InterPro" id="IPR029510">
    <property type="entry name" value="Ald_DH_CS_GLU"/>
</dbReference>
<dbReference type="GO" id="GO:0010133">
    <property type="term" value="P:L-proline catabolic process to L-glutamate"/>
    <property type="evidence" value="ECO:0007669"/>
    <property type="project" value="TreeGrafter"/>
</dbReference>
<keyword evidence="4" id="KW-0520">NAD</keyword>
<gene>
    <name evidence="9" type="ORF">BN948_03257</name>
</gene>
<dbReference type="PANTHER" id="PTHR42862:SF1">
    <property type="entry name" value="DELTA-1-PYRROLINE-5-CARBOXYLATE DEHYDROGENASE 2, ISOFORM A-RELATED"/>
    <property type="match status" value="1"/>
</dbReference>
<dbReference type="InterPro" id="IPR016163">
    <property type="entry name" value="Ald_DH_C"/>
</dbReference>
<dbReference type="Pfam" id="PF00171">
    <property type="entry name" value="Aldedh"/>
    <property type="match status" value="1"/>
</dbReference>
<evidence type="ECO:0000313" key="9">
    <source>
        <dbReference type="EMBL" id="CDN88821.1"/>
    </source>
</evidence>
<sequence>MSEFQLTYSTMFAPPRALHERFEAALQRVRAGLGQTHGLFIDGAFVERAALLDKHNPARQSELLGRFAQASVSDVDLAVAAARRALPAWRRTPWPERVALLRRAARLVDERLYEMAAAVSLEVGKTRMEALGEVAEVSAFCDIYARQMEENGGYDRALPDDPLPTMKSRNRSVMKPYGVWAVVAPFNFPFALAGGPTAAALVTGNTVVLKGSVETPWSGLLLAQCLKDAGLPDGAFNCLAGDGANVGEALIQHDGIAGITFTGSYAVGMHILRAQVNRRWPRPCIAEMGGKNAAIVTARANLDVAAQGIVRSAFGLSGQKCSALSRVYVDRSVADALIERLRAAVAKVAVGEPQREASWTGPVATRAAQVRHADCRRQLDGEGARIVAEGPLPPDAGEGFYCAPLVAEAPLDHPLWRKEIFAPLVMLGRVDNAEQAMAEANASDFGLTAGFFGAEDEVDWFLENIEAGVVYVNRPLGATTGAWPGYQPFGGWKGSGSTGKALASFHYLPQYMREQSQTRIEP</sequence>
<dbReference type="PROSITE" id="PS00687">
    <property type="entry name" value="ALDEHYDE_DEHYDR_GLU"/>
    <property type="match status" value="1"/>
</dbReference>
<evidence type="ECO:0000313" key="10">
    <source>
        <dbReference type="Proteomes" id="UP000028878"/>
    </source>
</evidence>
<dbReference type="GO" id="GO:0009898">
    <property type="term" value="C:cytoplasmic side of plasma membrane"/>
    <property type="evidence" value="ECO:0007669"/>
    <property type="project" value="TreeGrafter"/>
</dbReference>
<keyword evidence="3 7" id="KW-0560">Oxidoreductase</keyword>
<reference evidence="10" key="2">
    <citation type="submission" date="2014-11" db="EMBL/GenBank/DDBJ databases">
        <title>Draft genome sequence of Hydrogenophaga intermedia S1.</title>
        <authorList>
            <person name="Gan H.M."/>
            <person name="Chew T.H."/>
            <person name="Stolz A."/>
        </authorList>
    </citation>
    <scope>NUCLEOTIDE SEQUENCE [LARGE SCALE GENOMIC DNA]</scope>
    <source>
        <strain evidence="10">S1</strain>
    </source>
</reference>
<evidence type="ECO:0000256" key="3">
    <source>
        <dbReference type="ARBA" id="ARBA00023002"/>
    </source>
</evidence>
<dbReference type="InterPro" id="IPR016161">
    <property type="entry name" value="Ald_DH/histidinol_DH"/>
</dbReference>